<evidence type="ECO:0000313" key="6">
    <source>
        <dbReference type="EMBL" id="GLP95947.1"/>
    </source>
</evidence>
<dbReference type="SMART" id="SM00478">
    <property type="entry name" value="ENDO3c"/>
    <property type="match status" value="1"/>
</dbReference>
<dbReference type="Gene3D" id="1.10.1670.40">
    <property type="match status" value="1"/>
</dbReference>
<gene>
    <name evidence="6" type="ORF">GCM10007895_12530</name>
</gene>
<keyword evidence="4" id="KW-0234">DNA repair</keyword>
<evidence type="ECO:0000259" key="5">
    <source>
        <dbReference type="SMART" id="SM00478"/>
    </source>
</evidence>
<reference evidence="6" key="2">
    <citation type="submission" date="2023-01" db="EMBL/GenBank/DDBJ databases">
        <title>Draft genome sequence of Paraferrimonas sedimenticola strain NBRC 101628.</title>
        <authorList>
            <person name="Sun Q."/>
            <person name="Mori K."/>
        </authorList>
    </citation>
    <scope>NUCLEOTIDE SEQUENCE</scope>
    <source>
        <strain evidence="6">NBRC 101628</strain>
    </source>
</reference>
<dbReference type="PANTHER" id="PTHR43003">
    <property type="entry name" value="DNA-3-METHYLADENINE GLYCOSYLASE"/>
    <property type="match status" value="1"/>
</dbReference>
<dbReference type="GO" id="GO:0043916">
    <property type="term" value="F:DNA-7-methylguanine glycosylase activity"/>
    <property type="evidence" value="ECO:0007669"/>
    <property type="project" value="TreeGrafter"/>
</dbReference>
<dbReference type="PANTHER" id="PTHR43003:SF5">
    <property type="entry name" value="DNA-3-METHYLADENINE GLYCOSYLASE"/>
    <property type="match status" value="1"/>
</dbReference>
<comment type="catalytic activity">
    <reaction evidence="1">
        <text>Hydrolysis of alkylated DNA, releasing 3-methyladenine, 3-methylguanine, 7-methylguanine and 7-methyladenine.</text>
        <dbReference type="EC" id="3.2.2.21"/>
    </reaction>
</comment>
<dbReference type="RefSeq" id="WP_095506511.1">
    <property type="nucleotide sequence ID" value="NZ_BSNC01000003.1"/>
</dbReference>
<evidence type="ECO:0000256" key="3">
    <source>
        <dbReference type="ARBA" id="ARBA00022763"/>
    </source>
</evidence>
<dbReference type="InterPro" id="IPR003265">
    <property type="entry name" value="HhH-GPD_domain"/>
</dbReference>
<feature type="domain" description="HhH-GPD" evidence="5">
    <location>
        <begin position="47"/>
        <end position="202"/>
    </location>
</feature>
<dbReference type="GO" id="GO:0005737">
    <property type="term" value="C:cytoplasm"/>
    <property type="evidence" value="ECO:0007669"/>
    <property type="project" value="TreeGrafter"/>
</dbReference>
<dbReference type="InterPro" id="IPR051912">
    <property type="entry name" value="Alkylbase_DNA_Glycosylase/TA"/>
</dbReference>
<dbReference type="SUPFAM" id="SSF48150">
    <property type="entry name" value="DNA-glycosylase"/>
    <property type="match status" value="1"/>
</dbReference>
<protein>
    <recommendedName>
        <fullName evidence="2">DNA-3-methyladenine glycosylase II</fullName>
        <ecNumber evidence="2">3.2.2.21</ecNumber>
    </recommendedName>
</protein>
<evidence type="ECO:0000256" key="1">
    <source>
        <dbReference type="ARBA" id="ARBA00000086"/>
    </source>
</evidence>
<dbReference type="EC" id="3.2.2.21" evidence="2"/>
<dbReference type="Proteomes" id="UP001161422">
    <property type="component" value="Unassembled WGS sequence"/>
</dbReference>
<accession>A0AA37RWD4</accession>
<dbReference type="GO" id="GO:0032993">
    <property type="term" value="C:protein-DNA complex"/>
    <property type="evidence" value="ECO:0007669"/>
    <property type="project" value="TreeGrafter"/>
</dbReference>
<evidence type="ECO:0000256" key="4">
    <source>
        <dbReference type="ARBA" id="ARBA00023204"/>
    </source>
</evidence>
<keyword evidence="6" id="KW-0326">Glycosidase</keyword>
<sequence>MTDDQLSQQLPFLCQLDADLAKAFESLGAPPARVRPAGFRTLLNIIVSQQISVHAARAIQGRLDVLLDGGDAQTWLSLDEQAIIAAGLSARKRQYAQGLAQALVSGSLDLDSLDSMSDTDAIDAVTQLKGFGRWSAEIYLMVSHHRQDIFPADDIALQTALARLKGLDERPSAKQARELTEHWAPYRSAGSLLLWHYYQGAPT</sequence>
<dbReference type="AlphaFoldDB" id="A0AA37RWD4"/>
<dbReference type="GO" id="GO:0008725">
    <property type="term" value="F:DNA-3-methyladenine glycosylase activity"/>
    <property type="evidence" value="ECO:0007669"/>
    <property type="project" value="TreeGrafter"/>
</dbReference>
<keyword evidence="7" id="KW-1185">Reference proteome</keyword>
<name>A0AA37RWD4_9GAMM</name>
<evidence type="ECO:0000313" key="7">
    <source>
        <dbReference type="Proteomes" id="UP001161422"/>
    </source>
</evidence>
<evidence type="ECO:0000256" key="2">
    <source>
        <dbReference type="ARBA" id="ARBA00012000"/>
    </source>
</evidence>
<dbReference type="GO" id="GO:0032131">
    <property type="term" value="F:alkylated DNA binding"/>
    <property type="evidence" value="ECO:0007669"/>
    <property type="project" value="TreeGrafter"/>
</dbReference>
<dbReference type="CDD" id="cd00056">
    <property type="entry name" value="ENDO3c"/>
    <property type="match status" value="1"/>
</dbReference>
<proteinExistence type="predicted"/>
<organism evidence="6 7">
    <name type="scientific">Paraferrimonas sedimenticola</name>
    <dbReference type="NCBI Taxonomy" id="375674"/>
    <lineage>
        <taxon>Bacteria</taxon>
        <taxon>Pseudomonadati</taxon>
        <taxon>Pseudomonadota</taxon>
        <taxon>Gammaproteobacteria</taxon>
        <taxon>Alteromonadales</taxon>
        <taxon>Ferrimonadaceae</taxon>
        <taxon>Paraferrimonas</taxon>
    </lineage>
</organism>
<dbReference type="InterPro" id="IPR011257">
    <property type="entry name" value="DNA_glycosylase"/>
</dbReference>
<dbReference type="Pfam" id="PF00730">
    <property type="entry name" value="HhH-GPD"/>
    <property type="match status" value="1"/>
</dbReference>
<dbReference type="EMBL" id="BSNC01000003">
    <property type="protein sequence ID" value="GLP95947.1"/>
    <property type="molecule type" value="Genomic_DNA"/>
</dbReference>
<comment type="caution">
    <text evidence="6">The sequence shown here is derived from an EMBL/GenBank/DDBJ whole genome shotgun (WGS) entry which is preliminary data.</text>
</comment>
<keyword evidence="6" id="KW-0378">Hydrolase</keyword>
<dbReference type="Gene3D" id="1.10.340.30">
    <property type="entry name" value="Hypothetical protein, domain 2"/>
    <property type="match status" value="1"/>
</dbReference>
<dbReference type="GO" id="GO:0006285">
    <property type="term" value="P:base-excision repair, AP site formation"/>
    <property type="evidence" value="ECO:0007669"/>
    <property type="project" value="TreeGrafter"/>
</dbReference>
<dbReference type="GO" id="GO:0006307">
    <property type="term" value="P:DNA alkylation repair"/>
    <property type="evidence" value="ECO:0007669"/>
    <property type="project" value="TreeGrafter"/>
</dbReference>
<keyword evidence="3" id="KW-0227">DNA damage</keyword>
<reference evidence="6" key="1">
    <citation type="journal article" date="2014" name="Int. J. Syst. Evol. Microbiol.">
        <title>Complete genome sequence of Corynebacterium casei LMG S-19264T (=DSM 44701T), isolated from a smear-ripened cheese.</title>
        <authorList>
            <consortium name="US DOE Joint Genome Institute (JGI-PGF)"/>
            <person name="Walter F."/>
            <person name="Albersmeier A."/>
            <person name="Kalinowski J."/>
            <person name="Ruckert C."/>
        </authorList>
    </citation>
    <scope>NUCLEOTIDE SEQUENCE</scope>
    <source>
        <strain evidence="6">NBRC 101628</strain>
    </source>
</reference>